<dbReference type="InterPro" id="IPR036271">
    <property type="entry name" value="Tet_transcr_reg_TetR-rel_C_sf"/>
</dbReference>
<dbReference type="InterPro" id="IPR001647">
    <property type="entry name" value="HTH_TetR"/>
</dbReference>
<evidence type="ECO:0000259" key="3">
    <source>
        <dbReference type="PROSITE" id="PS50977"/>
    </source>
</evidence>
<dbReference type="InterPro" id="IPR050109">
    <property type="entry name" value="HTH-type_TetR-like_transc_reg"/>
</dbReference>
<dbReference type="InterPro" id="IPR009057">
    <property type="entry name" value="Homeodomain-like_sf"/>
</dbReference>
<dbReference type="Gene3D" id="1.10.357.10">
    <property type="entry name" value="Tetracycline Repressor, domain 2"/>
    <property type="match status" value="1"/>
</dbReference>
<dbReference type="EMBL" id="AP021875">
    <property type="protein sequence ID" value="BBO77968.1"/>
    <property type="molecule type" value="Genomic_DNA"/>
</dbReference>
<name>A0A5K7ZA86_9BACT</name>
<dbReference type="SUPFAM" id="SSF48498">
    <property type="entry name" value="Tetracyclin repressor-like, C-terminal domain"/>
    <property type="match status" value="1"/>
</dbReference>
<accession>A0A5K7ZA86</accession>
<dbReference type="PROSITE" id="PS50977">
    <property type="entry name" value="HTH_TETR_2"/>
    <property type="match status" value="1"/>
</dbReference>
<evidence type="ECO:0000313" key="5">
    <source>
        <dbReference type="Proteomes" id="UP000427769"/>
    </source>
</evidence>
<dbReference type="InterPro" id="IPR041669">
    <property type="entry name" value="TetR_C_15"/>
</dbReference>
<dbReference type="Gene3D" id="1.10.10.60">
    <property type="entry name" value="Homeodomain-like"/>
    <property type="match status" value="1"/>
</dbReference>
<evidence type="ECO:0000256" key="1">
    <source>
        <dbReference type="ARBA" id="ARBA00023125"/>
    </source>
</evidence>
<evidence type="ECO:0000313" key="4">
    <source>
        <dbReference type="EMBL" id="BBO77968.1"/>
    </source>
</evidence>
<dbReference type="Proteomes" id="UP000427769">
    <property type="component" value="Chromosome"/>
</dbReference>
<feature type="DNA-binding region" description="H-T-H motif" evidence="2">
    <location>
        <begin position="40"/>
        <end position="59"/>
    </location>
</feature>
<reference evidence="4 5" key="1">
    <citation type="submission" date="2019-11" db="EMBL/GenBank/DDBJ databases">
        <title>Comparative genomics of hydrocarbon-degrading Desulfosarcina strains.</title>
        <authorList>
            <person name="Watanabe M."/>
            <person name="Kojima H."/>
            <person name="Fukui M."/>
        </authorList>
    </citation>
    <scope>NUCLEOTIDE SEQUENCE [LARGE SCALE GENOMIC DNA]</scope>
    <source>
        <strain evidence="4 5">PP31</strain>
    </source>
</reference>
<dbReference type="PANTHER" id="PTHR30055:SF226">
    <property type="entry name" value="HTH-TYPE TRANSCRIPTIONAL REGULATOR PKSA"/>
    <property type="match status" value="1"/>
</dbReference>
<protein>
    <submittedName>
        <fullName evidence="4">AcrR family transcriptional regulator</fullName>
    </submittedName>
</protein>
<dbReference type="PANTHER" id="PTHR30055">
    <property type="entry name" value="HTH-TYPE TRANSCRIPTIONAL REGULATOR RUTR"/>
    <property type="match status" value="1"/>
</dbReference>
<keyword evidence="5" id="KW-1185">Reference proteome</keyword>
<organism evidence="4 5">
    <name type="scientific">Desulfosarcina widdelii</name>
    <dbReference type="NCBI Taxonomy" id="947919"/>
    <lineage>
        <taxon>Bacteria</taxon>
        <taxon>Pseudomonadati</taxon>
        <taxon>Thermodesulfobacteriota</taxon>
        <taxon>Desulfobacteria</taxon>
        <taxon>Desulfobacterales</taxon>
        <taxon>Desulfosarcinaceae</taxon>
        <taxon>Desulfosarcina</taxon>
    </lineage>
</organism>
<proteinExistence type="predicted"/>
<dbReference type="Pfam" id="PF00440">
    <property type="entry name" value="TetR_N"/>
    <property type="match status" value="1"/>
</dbReference>
<dbReference type="RefSeq" id="WP_170302477.1">
    <property type="nucleotide sequence ID" value="NZ_AP021875.1"/>
</dbReference>
<dbReference type="AlphaFoldDB" id="A0A5K7ZA86"/>
<dbReference type="GO" id="GO:0000976">
    <property type="term" value="F:transcription cis-regulatory region binding"/>
    <property type="evidence" value="ECO:0007669"/>
    <property type="project" value="TreeGrafter"/>
</dbReference>
<dbReference type="KEGG" id="dwd:DSCW_53850"/>
<dbReference type="PRINTS" id="PR00455">
    <property type="entry name" value="HTHTETR"/>
</dbReference>
<dbReference type="SUPFAM" id="SSF46689">
    <property type="entry name" value="Homeodomain-like"/>
    <property type="match status" value="1"/>
</dbReference>
<feature type="domain" description="HTH tetR-type" evidence="3">
    <location>
        <begin position="17"/>
        <end position="77"/>
    </location>
</feature>
<evidence type="ECO:0000256" key="2">
    <source>
        <dbReference type="PROSITE-ProRule" id="PRU00335"/>
    </source>
</evidence>
<gene>
    <name evidence="4" type="ORF">DSCW_53850</name>
</gene>
<keyword evidence="1 2" id="KW-0238">DNA-binding</keyword>
<sequence length="202" mass="23329">MSDVTQKIRIPQQKRSIETKNKIMVAAKEQFGEHGFHGTNAKEIAAAAGVSVGSFYSYFKDKKALFMEIFREHIEEKVVRILSEHRFDPNDRRKSVYRLIKAMLESHDPYPQFHREALAMRYSDPEVESVSAEVDKRILQHLETFIAQFEGKLRITDIRTAARIISGSVEEIISSITIFGHDEDADRLIDGLADMIHRYLFE</sequence>
<dbReference type="Pfam" id="PF17918">
    <property type="entry name" value="TetR_C_15"/>
    <property type="match status" value="1"/>
</dbReference>
<dbReference type="GO" id="GO:0003700">
    <property type="term" value="F:DNA-binding transcription factor activity"/>
    <property type="evidence" value="ECO:0007669"/>
    <property type="project" value="TreeGrafter"/>
</dbReference>